<accession>A0A0P9DT26</accession>
<feature type="domain" description="Cupin type-2" evidence="1">
    <location>
        <begin position="22"/>
        <end position="94"/>
    </location>
</feature>
<evidence type="ECO:0000259" key="1">
    <source>
        <dbReference type="Pfam" id="PF07883"/>
    </source>
</evidence>
<sequence length="143" mass="15479">MTDQFRIKASSADTDEAYTVLEVIVPPGGGPPGLHTHPQQETFYILEGEFAIDTLHEGSPASEVVHAGDVVNVPGMAPHNYRNVGATPGRFMSVQVPGGFDRFLLELGVPVTDPANPPQFSEVPDMQRVMEICARHNVSFVQP</sequence>
<dbReference type="PANTHER" id="PTHR36440:SF1">
    <property type="entry name" value="PUTATIVE (AFU_ORTHOLOGUE AFUA_8G07350)-RELATED"/>
    <property type="match status" value="1"/>
</dbReference>
<reference evidence="2 3" key="1">
    <citation type="submission" date="2015-09" db="EMBL/GenBank/DDBJ databases">
        <title>Draft genome sequence of Kouleothrix aurantiaca JCM 19913.</title>
        <authorList>
            <person name="Hemp J."/>
        </authorList>
    </citation>
    <scope>NUCLEOTIDE SEQUENCE [LARGE SCALE GENOMIC DNA]</scope>
    <source>
        <strain evidence="2 3">COM-B</strain>
    </source>
</reference>
<dbReference type="SUPFAM" id="SSF51182">
    <property type="entry name" value="RmlC-like cupins"/>
    <property type="match status" value="1"/>
</dbReference>
<keyword evidence="3" id="KW-1185">Reference proteome</keyword>
<gene>
    <name evidence="2" type="ORF">SE17_10320</name>
</gene>
<dbReference type="AlphaFoldDB" id="A0A0P9DT26"/>
<dbReference type="PANTHER" id="PTHR36440">
    <property type="entry name" value="PUTATIVE (AFU_ORTHOLOGUE AFUA_8G07350)-RELATED"/>
    <property type="match status" value="1"/>
</dbReference>
<dbReference type="InterPro" id="IPR013096">
    <property type="entry name" value="Cupin_2"/>
</dbReference>
<evidence type="ECO:0000313" key="3">
    <source>
        <dbReference type="Proteomes" id="UP000050509"/>
    </source>
</evidence>
<dbReference type="InterPro" id="IPR053146">
    <property type="entry name" value="QDO-like"/>
</dbReference>
<proteinExistence type="predicted"/>
<dbReference type="InterPro" id="IPR014710">
    <property type="entry name" value="RmlC-like_jellyroll"/>
</dbReference>
<dbReference type="InterPro" id="IPR011051">
    <property type="entry name" value="RmlC_Cupin_sf"/>
</dbReference>
<name>A0A0P9DT26_9CHLR</name>
<dbReference type="EMBL" id="LJCR01000286">
    <property type="protein sequence ID" value="KPV53323.1"/>
    <property type="molecule type" value="Genomic_DNA"/>
</dbReference>
<dbReference type="Pfam" id="PF07883">
    <property type="entry name" value="Cupin_2"/>
    <property type="match status" value="1"/>
</dbReference>
<protein>
    <recommendedName>
        <fullName evidence="1">Cupin type-2 domain-containing protein</fullName>
    </recommendedName>
</protein>
<comment type="caution">
    <text evidence="2">The sequence shown here is derived from an EMBL/GenBank/DDBJ whole genome shotgun (WGS) entry which is preliminary data.</text>
</comment>
<evidence type="ECO:0000313" key="2">
    <source>
        <dbReference type="EMBL" id="KPV53323.1"/>
    </source>
</evidence>
<dbReference type="Gene3D" id="2.60.120.10">
    <property type="entry name" value="Jelly Rolls"/>
    <property type="match status" value="1"/>
</dbReference>
<organism evidence="2 3">
    <name type="scientific">Kouleothrix aurantiaca</name>
    <dbReference type="NCBI Taxonomy" id="186479"/>
    <lineage>
        <taxon>Bacteria</taxon>
        <taxon>Bacillati</taxon>
        <taxon>Chloroflexota</taxon>
        <taxon>Chloroflexia</taxon>
        <taxon>Chloroflexales</taxon>
        <taxon>Roseiflexineae</taxon>
        <taxon>Roseiflexaceae</taxon>
        <taxon>Kouleothrix</taxon>
    </lineage>
</organism>
<dbReference type="Proteomes" id="UP000050509">
    <property type="component" value="Unassembled WGS sequence"/>
</dbReference>